<name>A0A3A6T6L1_9GAMM</name>
<protein>
    <submittedName>
        <fullName evidence="1">Uncharacterized protein</fullName>
    </submittedName>
</protein>
<dbReference type="EMBL" id="QYYH01000220">
    <property type="protein sequence ID" value="RJY02330.1"/>
    <property type="molecule type" value="Genomic_DNA"/>
</dbReference>
<evidence type="ECO:0000313" key="1">
    <source>
        <dbReference type="EMBL" id="RJY02330.1"/>
    </source>
</evidence>
<accession>A0A3A6T6L1</accession>
<gene>
    <name evidence="1" type="ORF">D5R81_19350</name>
</gene>
<dbReference type="Proteomes" id="UP000273022">
    <property type="component" value="Unassembled WGS sequence"/>
</dbReference>
<comment type="caution">
    <text evidence="1">The sequence shown here is derived from an EMBL/GenBank/DDBJ whole genome shotgun (WGS) entry which is preliminary data.</text>
</comment>
<organism evidence="1 2">
    <name type="scientific">Parashewanella spongiae</name>
    <dbReference type="NCBI Taxonomy" id="342950"/>
    <lineage>
        <taxon>Bacteria</taxon>
        <taxon>Pseudomonadati</taxon>
        <taxon>Pseudomonadota</taxon>
        <taxon>Gammaproteobacteria</taxon>
        <taxon>Alteromonadales</taxon>
        <taxon>Shewanellaceae</taxon>
        <taxon>Parashewanella</taxon>
    </lineage>
</organism>
<evidence type="ECO:0000313" key="2">
    <source>
        <dbReference type="Proteomes" id="UP000273022"/>
    </source>
</evidence>
<reference evidence="1 2" key="1">
    <citation type="submission" date="2018-09" db="EMBL/GenBank/DDBJ databases">
        <title>Phylogeny of the Shewanellaceae, and recommendation for two new genera, Pseudoshewanella and Parashewanella.</title>
        <authorList>
            <person name="Wang G."/>
        </authorList>
    </citation>
    <scope>NUCLEOTIDE SEQUENCE [LARGE SCALE GENOMIC DNA]</scope>
    <source>
        <strain evidence="1 2">KCTC 22492</strain>
    </source>
</reference>
<keyword evidence="2" id="KW-1185">Reference proteome</keyword>
<dbReference type="AlphaFoldDB" id="A0A3A6T6L1"/>
<proteinExistence type="predicted"/>
<dbReference type="RefSeq" id="WP_121855213.1">
    <property type="nucleotide sequence ID" value="NZ_CP037952.1"/>
</dbReference>
<sequence length="151" mass="16618">MASNQTGRIDRISVQEAREAAKNAAKAGISFRIANLVLMIQVYKSLFVDAPLLFQFQAVGSLAFAILDVISGIKHLEKTVTNGEGLPMGGDTVANICYERFSAMGMCQEHAKRNSQLMSLFIRGCLAPFSVLNWQPISSVVERIMTQRFFG</sequence>